<name>A0A2P5IBS8_DIAHE</name>
<proteinExistence type="predicted"/>
<organism evidence="1 2">
    <name type="scientific">Diaporthe helianthi</name>
    <dbReference type="NCBI Taxonomy" id="158607"/>
    <lineage>
        <taxon>Eukaryota</taxon>
        <taxon>Fungi</taxon>
        <taxon>Dikarya</taxon>
        <taxon>Ascomycota</taxon>
        <taxon>Pezizomycotina</taxon>
        <taxon>Sordariomycetes</taxon>
        <taxon>Sordariomycetidae</taxon>
        <taxon>Diaporthales</taxon>
        <taxon>Diaporthaceae</taxon>
        <taxon>Diaporthe</taxon>
    </lineage>
</organism>
<dbReference type="EMBL" id="MAVT02000079">
    <property type="protein sequence ID" value="POS79948.1"/>
    <property type="molecule type" value="Genomic_DNA"/>
</dbReference>
<keyword evidence="2" id="KW-1185">Reference proteome</keyword>
<dbReference type="InParanoid" id="A0A2P5IBS8"/>
<dbReference type="STRING" id="158607.A0A2P5IBS8"/>
<evidence type="ECO:0000313" key="1">
    <source>
        <dbReference type="EMBL" id="POS79948.1"/>
    </source>
</evidence>
<evidence type="ECO:0008006" key="3">
    <source>
        <dbReference type="Google" id="ProtNLM"/>
    </source>
</evidence>
<accession>A0A2P5IBS8</accession>
<evidence type="ECO:0000313" key="2">
    <source>
        <dbReference type="Proteomes" id="UP000094444"/>
    </source>
</evidence>
<dbReference type="OrthoDB" id="5333491at2759"/>
<gene>
    <name evidence="1" type="ORF">DHEL01_v201656</name>
</gene>
<protein>
    <recommendedName>
        <fullName evidence="3">F-box domain-containing protein</fullName>
    </recommendedName>
</protein>
<reference evidence="1" key="1">
    <citation type="submission" date="2017-09" db="EMBL/GenBank/DDBJ databases">
        <title>Polyketide synthases of a Diaporthe helianthi virulent isolate.</title>
        <authorList>
            <person name="Baroncelli R."/>
        </authorList>
    </citation>
    <scope>NUCLEOTIDE SEQUENCE [LARGE SCALE GENOMIC DNA]</scope>
    <source>
        <strain evidence="1">7/96</strain>
    </source>
</reference>
<comment type="caution">
    <text evidence="1">The sequence shown here is derived from an EMBL/GenBank/DDBJ whole genome shotgun (WGS) entry which is preliminary data.</text>
</comment>
<sequence>MNNFSQEMVDGIAEHIPPWFGDTCANRPGLATLSRSWQSAIERQTFRSIKIQARDLEDFCTIFARCKRRRGLLRQLYLNITFPQYDDDHFFNFENAEDRAEGDSVFSRHVSILLQELSQWPIWGRLSLHIELDSFQDFRFRHRYLYSQIRLGGALAFAIPHITIPHITSFCTSNVIRCVAPGSQVALTSTFPNLKRIDWCFNDPLRFPALRRQLFQELTSAVDSFQPQPASKTLCININRQQSYPHNERLPSFKSNGNSLCGSICALLARSKIENFDYVGPIDPTLFWPSKTSKTSEPRPWSSLQRLDVDFQSGSLQGQWFFKGLPDDPDYDENTEVPLPQDETGLLAPGYNDNDEMDEEARMVADFEPVDSTVNNAQGHNFRCVLRDEAILPLLKAVARRIAHTRFLQKVNIRSELLAGGMPWFFSYHAPGQGSVWDDQVDREGSGCNNPLSRARVFIVTSDDWRPDGEVMALLRWIGMAHDGKDTIITFLPFLPSKADSLASCATTL</sequence>
<dbReference type="AlphaFoldDB" id="A0A2P5IBS8"/>
<dbReference type="Proteomes" id="UP000094444">
    <property type="component" value="Unassembled WGS sequence"/>
</dbReference>